<reference evidence="1 2" key="1">
    <citation type="submission" date="2019-07" db="EMBL/GenBank/DDBJ databases">
        <title>Genome sequencing of Bacteroides dorei iSURF_12.</title>
        <authorList>
            <person name="Sevigny J.L."/>
            <person name="Ruoff K.L."/>
            <person name="Price C.E."/>
            <person name="Valls R.A."/>
            <person name="O'Toole G.A."/>
        </authorList>
    </citation>
    <scope>NUCLEOTIDE SEQUENCE [LARGE SCALE GENOMIC DNA]</scope>
    <source>
        <strain evidence="1 2">ANK132K_1B</strain>
    </source>
</reference>
<dbReference type="CDD" id="cd09176">
    <property type="entry name" value="PLDc_unchar6"/>
    <property type="match status" value="1"/>
</dbReference>
<proteinExistence type="predicted"/>
<dbReference type="EMBL" id="VOIF01000014">
    <property type="protein sequence ID" value="TWV70630.1"/>
    <property type="molecule type" value="Genomic_DNA"/>
</dbReference>
<protein>
    <recommendedName>
        <fullName evidence="3">Phospholipase D-like domain-containing protein</fullName>
    </recommendedName>
</protein>
<organism evidence="1 2">
    <name type="scientific">Phocaeicola dorei</name>
    <dbReference type="NCBI Taxonomy" id="357276"/>
    <lineage>
        <taxon>Bacteria</taxon>
        <taxon>Pseudomonadati</taxon>
        <taxon>Bacteroidota</taxon>
        <taxon>Bacteroidia</taxon>
        <taxon>Bacteroidales</taxon>
        <taxon>Bacteroidaceae</taxon>
        <taxon>Phocaeicola</taxon>
    </lineage>
</organism>
<dbReference type="RefSeq" id="WP_012055879.1">
    <property type="nucleotide sequence ID" value="NZ_VOIF01000014.1"/>
</dbReference>
<sequence>MADVLWNDIIYTDVLQSDGFVIDYAVCTTYSLDMPSLLSVPFMLGTMTDLTETTMRSPHLILETINKSAGKFAVFCNAGCMAVPQANSKVYSLLEQSVVQVTLQAKGDGFINFHPKVWIIKETNPDTGAQQIKLIVLSRNLTGSNDLDVVCELVGKIGTKPATRKAQVKHTPLVDFLTWLIAKADNRTIRKNMRSICKDIDYIEQFDLTDSPFEDYEFFPMGIPEYDGYTKCFEQSMLNHAAEMLVISPFVDKNILNQMVSCNPSAKKTLITRHASVTQEVINLFNNGGVYAPKEVLTDKVEKDVAVDLHEKVYFIRRNEGNLSYNHLYLGSTNATMNGFRRNVEFLLHLKFAPYKSSYEKYRSELINDSKECMFEQVLSVPEEDSEKEDVTNELMLRRAISAIQQAQITSNDGNYTITIQCQTNRMPSEPVFLYPLGCDGKEQVLADGLTFKDMALNSLTEFYTIRIGDLRRLIKIQTEGMPTDERDKAIFRSFINTKGKFINYLAFMLTDEVEQYILESQQLEKELANDKASSLEQQISTSLYEDMVKMAYKDPDRIASIRQIVEKADETVIPDHFMEMYNTFENVIKQIKHL</sequence>
<name>A0A5C6L2J3_9BACT</name>
<dbReference type="AlphaFoldDB" id="A0A5C6L2J3"/>
<dbReference type="Proteomes" id="UP000315833">
    <property type="component" value="Unassembled WGS sequence"/>
</dbReference>
<accession>A0A5C6L2J3</accession>
<dbReference type="InterPro" id="IPR059166">
    <property type="entry name" value="PLD-like_cat"/>
</dbReference>
<evidence type="ECO:0000313" key="1">
    <source>
        <dbReference type="EMBL" id="TWV70630.1"/>
    </source>
</evidence>
<dbReference type="Gene3D" id="3.30.870.10">
    <property type="entry name" value="Endonuclease Chain A"/>
    <property type="match status" value="1"/>
</dbReference>
<evidence type="ECO:0000313" key="2">
    <source>
        <dbReference type="Proteomes" id="UP000315833"/>
    </source>
</evidence>
<gene>
    <name evidence="1" type="ORF">FSA04_12055</name>
</gene>
<evidence type="ECO:0008006" key="3">
    <source>
        <dbReference type="Google" id="ProtNLM"/>
    </source>
</evidence>
<comment type="caution">
    <text evidence="1">The sequence shown here is derived from an EMBL/GenBank/DDBJ whole genome shotgun (WGS) entry which is preliminary data.</text>
</comment>
<dbReference type="GeneID" id="5304712"/>